<proteinExistence type="predicted"/>
<keyword evidence="2" id="KW-1185">Reference proteome</keyword>
<evidence type="ECO:0000313" key="1">
    <source>
        <dbReference type="EMBL" id="MDG0792561.1"/>
    </source>
</evidence>
<dbReference type="Proteomes" id="UP001153387">
    <property type="component" value="Unassembled WGS sequence"/>
</dbReference>
<evidence type="ECO:0000313" key="2">
    <source>
        <dbReference type="Proteomes" id="UP001153387"/>
    </source>
</evidence>
<name>A0A9X4QNG7_9BACL</name>
<organism evidence="1 2">
    <name type="scientific">Cohnella ginsengisoli</name>
    <dbReference type="NCBI Taxonomy" id="425004"/>
    <lineage>
        <taxon>Bacteria</taxon>
        <taxon>Bacillati</taxon>
        <taxon>Bacillota</taxon>
        <taxon>Bacilli</taxon>
        <taxon>Bacillales</taxon>
        <taxon>Paenibacillaceae</taxon>
        <taxon>Cohnella</taxon>
    </lineage>
</organism>
<dbReference type="RefSeq" id="WP_277566347.1">
    <property type="nucleotide sequence ID" value="NZ_JAPDHZ010000003.1"/>
</dbReference>
<reference evidence="1 2" key="1">
    <citation type="submission" date="2022-10" db="EMBL/GenBank/DDBJ databases">
        <title>Comparative genomic analysis of Cohnella hashimotonis sp. nov., isolated from the International Space Station.</title>
        <authorList>
            <person name="Simpson A."/>
            <person name="Venkateswaran K."/>
        </authorList>
    </citation>
    <scope>NUCLEOTIDE SEQUENCE [LARGE SCALE GENOMIC DNA]</scope>
    <source>
        <strain evidence="1 2">DSM 18997</strain>
    </source>
</reference>
<comment type="caution">
    <text evidence="1">The sequence shown here is derived from an EMBL/GenBank/DDBJ whole genome shotgun (WGS) entry which is preliminary data.</text>
</comment>
<dbReference type="EMBL" id="JAPDHZ010000003">
    <property type="protein sequence ID" value="MDG0792561.1"/>
    <property type="molecule type" value="Genomic_DNA"/>
</dbReference>
<accession>A0A9X4QNG7</accession>
<protein>
    <submittedName>
        <fullName evidence="1">Uncharacterized protein</fullName>
    </submittedName>
</protein>
<dbReference type="AlphaFoldDB" id="A0A9X4QNG7"/>
<gene>
    <name evidence="1" type="ORF">OMP38_18030</name>
</gene>
<sequence length="81" mass="8998">MKPAIKALFFAELFVTVVAWGGLGTNEQPRSAQNGTIRAVIARWVATMSALGHYQRKCHMVCKKVVCKRLRIRQRGVALTG</sequence>